<gene>
    <name evidence="8" type="ORF">CXB51_008303</name>
</gene>
<dbReference type="InterPro" id="IPR013525">
    <property type="entry name" value="ABC2_TM"/>
</dbReference>
<evidence type="ECO:0000256" key="1">
    <source>
        <dbReference type="ARBA" id="ARBA00004141"/>
    </source>
</evidence>
<protein>
    <recommendedName>
        <fullName evidence="7">ABC transporter domain-containing protein</fullName>
    </recommendedName>
</protein>
<dbReference type="AlphaFoldDB" id="A0A8J5YZX1"/>
<dbReference type="GO" id="GO:0005886">
    <property type="term" value="C:plasma membrane"/>
    <property type="evidence" value="ECO:0007669"/>
    <property type="project" value="UniProtKB-ARBA"/>
</dbReference>
<keyword evidence="4 6" id="KW-1133">Transmembrane helix</keyword>
<feature type="transmembrane region" description="Helical" evidence="6">
    <location>
        <begin position="670"/>
        <end position="692"/>
    </location>
</feature>
<evidence type="ECO:0000256" key="4">
    <source>
        <dbReference type="ARBA" id="ARBA00022989"/>
    </source>
</evidence>
<keyword evidence="9" id="KW-1185">Reference proteome</keyword>
<dbReference type="InterPro" id="IPR003439">
    <property type="entry name" value="ABC_transporter-like_ATP-bd"/>
</dbReference>
<dbReference type="SUPFAM" id="SSF52540">
    <property type="entry name" value="P-loop containing nucleoside triphosphate hydrolases"/>
    <property type="match status" value="1"/>
</dbReference>
<keyword evidence="5 6" id="KW-0472">Membrane</keyword>
<feature type="transmembrane region" description="Helical" evidence="6">
    <location>
        <begin position="1122"/>
        <end position="1144"/>
    </location>
</feature>
<evidence type="ECO:0000256" key="2">
    <source>
        <dbReference type="ARBA" id="ARBA00022448"/>
    </source>
</evidence>
<comment type="caution">
    <text evidence="8">The sequence shown here is derived from an EMBL/GenBank/DDBJ whole genome shotgun (WGS) entry which is preliminary data.</text>
</comment>
<evidence type="ECO:0000313" key="9">
    <source>
        <dbReference type="Proteomes" id="UP000701853"/>
    </source>
</evidence>
<dbReference type="Gene3D" id="3.40.50.300">
    <property type="entry name" value="P-loop containing nucleotide triphosphate hydrolases"/>
    <property type="match status" value="1"/>
</dbReference>
<dbReference type="EMBL" id="JAHUZN010000004">
    <property type="protein sequence ID" value="KAG8497099.1"/>
    <property type="molecule type" value="Genomic_DNA"/>
</dbReference>
<dbReference type="GO" id="GO:0016887">
    <property type="term" value="F:ATP hydrolysis activity"/>
    <property type="evidence" value="ECO:0007669"/>
    <property type="project" value="InterPro"/>
</dbReference>
<dbReference type="GO" id="GO:0005524">
    <property type="term" value="F:ATP binding"/>
    <property type="evidence" value="ECO:0007669"/>
    <property type="project" value="InterPro"/>
</dbReference>
<feature type="transmembrane region" description="Helical" evidence="6">
    <location>
        <begin position="959"/>
        <end position="985"/>
    </location>
</feature>
<evidence type="ECO:0000256" key="3">
    <source>
        <dbReference type="ARBA" id="ARBA00022692"/>
    </source>
</evidence>
<dbReference type="Pfam" id="PF08370">
    <property type="entry name" value="PDR_assoc"/>
    <property type="match status" value="1"/>
</dbReference>
<keyword evidence="2" id="KW-0813">Transport</keyword>
<keyword evidence="3 6" id="KW-0812">Transmembrane</keyword>
<evidence type="ECO:0000259" key="7">
    <source>
        <dbReference type="PROSITE" id="PS50893"/>
    </source>
</evidence>
<feature type="transmembrane region" description="Helical" evidence="6">
    <location>
        <begin position="617"/>
        <end position="636"/>
    </location>
</feature>
<evidence type="ECO:0000256" key="5">
    <source>
        <dbReference type="ARBA" id="ARBA00023136"/>
    </source>
</evidence>
<dbReference type="PROSITE" id="PS50893">
    <property type="entry name" value="ABC_TRANSPORTER_2"/>
    <property type="match status" value="1"/>
</dbReference>
<dbReference type="Proteomes" id="UP000701853">
    <property type="component" value="Chromosome 4"/>
</dbReference>
<dbReference type="Pfam" id="PF00005">
    <property type="entry name" value="ABC_tran"/>
    <property type="match status" value="1"/>
</dbReference>
<feature type="domain" description="ABC transporter" evidence="7">
    <location>
        <begin position="194"/>
        <end position="468"/>
    </location>
</feature>
<feature type="transmembrane region" description="Helical" evidence="6">
    <location>
        <begin position="929"/>
        <end position="947"/>
    </location>
</feature>
<dbReference type="Pfam" id="PF01061">
    <property type="entry name" value="ABC2_membrane"/>
    <property type="match status" value="2"/>
</dbReference>
<dbReference type="OrthoDB" id="66620at2759"/>
<dbReference type="InterPro" id="IPR013581">
    <property type="entry name" value="PDR_assoc"/>
</dbReference>
<dbReference type="GO" id="GO:0140359">
    <property type="term" value="F:ABC-type transporter activity"/>
    <property type="evidence" value="ECO:0007669"/>
    <property type="project" value="InterPro"/>
</dbReference>
<organism evidence="8 9">
    <name type="scientific">Gossypium anomalum</name>
    <dbReference type="NCBI Taxonomy" id="47600"/>
    <lineage>
        <taxon>Eukaryota</taxon>
        <taxon>Viridiplantae</taxon>
        <taxon>Streptophyta</taxon>
        <taxon>Embryophyta</taxon>
        <taxon>Tracheophyta</taxon>
        <taxon>Spermatophyta</taxon>
        <taxon>Magnoliopsida</taxon>
        <taxon>eudicotyledons</taxon>
        <taxon>Gunneridae</taxon>
        <taxon>Pentapetalae</taxon>
        <taxon>rosids</taxon>
        <taxon>malvids</taxon>
        <taxon>Malvales</taxon>
        <taxon>Malvaceae</taxon>
        <taxon>Malvoideae</taxon>
        <taxon>Gossypium</taxon>
    </lineage>
</organism>
<evidence type="ECO:0000256" key="6">
    <source>
        <dbReference type="SAM" id="Phobius"/>
    </source>
</evidence>
<feature type="transmembrane region" description="Helical" evidence="6">
    <location>
        <begin position="580"/>
        <end position="597"/>
    </location>
</feature>
<dbReference type="InterPro" id="IPR027417">
    <property type="entry name" value="P-loop_NTPase"/>
</dbReference>
<feature type="transmembrane region" description="Helical" evidence="6">
    <location>
        <begin position="1041"/>
        <end position="1062"/>
    </location>
</feature>
<feature type="transmembrane region" description="Helical" evidence="6">
    <location>
        <begin position="1006"/>
        <end position="1029"/>
    </location>
</feature>
<dbReference type="PANTHER" id="PTHR19241">
    <property type="entry name" value="ATP-BINDING CASSETTE TRANSPORTER"/>
    <property type="match status" value="1"/>
</dbReference>
<feature type="transmembrane region" description="Helical" evidence="6">
    <location>
        <begin position="546"/>
        <end position="568"/>
    </location>
</feature>
<comment type="subcellular location">
    <subcellularLocation>
        <location evidence="1">Membrane</location>
        <topology evidence="1">Multi-pass membrane protein</topology>
    </subcellularLocation>
</comment>
<reference evidence="8 9" key="1">
    <citation type="journal article" date="2021" name="bioRxiv">
        <title>The Gossypium anomalum genome as a resource for cotton improvement and evolutionary analysis of hybrid incompatibility.</title>
        <authorList>
            <person name="Grover C.E."/>
            <person name="Yuan D."/>
            <person name="Arick M.A."/>
            <person name="Miller E.R."/>
            <person name="Hu G."/>
            <person name="Peterson D.G."/>
            <person name="Wendel J.F."/>
            <person name="Udall J.A."/>
        </authorList>
    </citation>
    <scope>NUCLEOTIDE SEQUENCE [LARGE SCALE GENOMIC DNA]</scope>
    <source>
        <strain evidence="8">JFW-Udall</strain>
        <tissue evidence="8">Leaf</tissue>
    </source>
</reference>
<name>A0A8J5YZX1_9ROSI</name>
<proteinExistence type="predicted"/>
<sequence length="1152" mass="131399">MAQLVGSDEIESLRFELAQIGRSIRLSFRSRTSSFCDGDHSEYELQWAEVQRLPTGNYVKGKWVVNVTKLGADERHMFIEKLIKQIEHDNLHLLKKLRHRIDKVGVKLSTVEVRYKNLHVEAQCELVCGKPLPILWNTTKSLLSGLANLPGSKQEAKISILNGVSGIIKPGRMWQKHVIAGAFWEAESFPKAKVHFKNVLELGSTIPEFTWYTDVYLKILQRSAQWEFDHQANHVLLITFVFFPLFPPLNVAGEITYNGYRLEEFVPQKTSAYISQYDLHTPEMTVREILDFSARFQGIGSRTEIMKEVSRREKQPGIVPDPDIDAYMKAISVKGQESTLRTDYILKILGLDICADTKVGDAIRRGISGGQKKRLTTGEMIVGPAKALFMDEISNGLDSSTTFQIVSCLQHLVYITDANALISLLQPAPETFDLFDDVILLAEGKIVYQGPRTNICKFFEDCGFKKDQEQYWYHKQQPYSYVSVDHFIKKFIEHHIGQNLDEELSKPFDKSQSHKDALSFKPYFLSKWELFKACSMRELLLMKRNSFTYVFKSVQLVIIASITMTTFLRTRMAVDVIHSSYFMGSLFCALVILHVDGFPKLSMTVSRIAVFYKQRELCFYPAWAYAIPAAILKVPLSLLESFFRQFLIYFGVRLTSISMFRCIASLFQTIVASTTVGALAIMIVLPFGGFILPRPSLPSWLEWGFWLSPLTYGEIGLSLNEFLAPRWEKVMSGNTSIGQQTLESRGLSFEGYFYWISVAALFAPGKSRTMISFERYSQLQRKDDKEGLHKESEHAVNDPGNVAGPKTGQMVLPFEPLTVTFQDVQYYVNIPQNIPGVPKIKDNYNPATWMLEVTSTSVEVGNGIDFAQIYKGSTLCKENKELVKQLSSPTPGSKDLYFPTRFPQNGLEQFKACLWKQCLSYWRSPAYNLTRIVFMTASSLMFGVLFWQQGKNINNQQDLFRIAGSMYAVIIFFGINNCSTVLPFVSTERTVLYRERFAGMYSSWAYSFAQLFWALYSMFCTLLYFNYLGMLLVSLTPNNQVASIVVSSAYTMLNLFAGFIIPKSQIPKWWIWLYYICPTSWAMNGMLTSQYGDVDKQILAFGETKTVAAFIEDYFGFHHSSLGIVAIFLFIFPVICATLFAYFIGTLNFQRR</sequence>
<evidence type="ECO:0000313" key="8">
    <source>
        <dbReference type="EMBL" id="KAG8497099.1"/>
    </source>
</evidence>
<feature type="transmembrane region" description="Helical" evidence="6">
    <location>
        <begin position="1069"/>
        <end position="1087"/>
    </location>
</feature>
<accession>A0A8J5YZX1</accession>